<dbReference type="Proteomes" id="UP000255008">
    <property type="component" value="Unassembled WGS sequence"/>
</dbReference>
<accession>A0AAJ5D478</accession>
<proteinExistence type="predicted"/>
<dbReference type="SUPFAM" id="SSF48295">
    <property type="entry name" value="TrpR-like"/>
    <property type="match status" value="1"/>
</dbReference>
<evidence type="ECO:0000313" key="1">
    <source>
        <dbReference type="EMBL" id="SUD96653.1"/>
    </source>
</evidence>
<dbReference type="RefSeq" id="WP_373994650.1">
    <property type="nucleotide sequence ID" value="NZ_BAAAEC010000008.1"/>
</dbReference>
<protein>
    <recommendedName>
        <fullName evidence="3">DUF1153 domain-containing protein</fullName>
    </recommendedName>
</protein>
<dbReference type="InterPro" id="IPR036388">
    <property type="entry name" value="WH-like_DNA-bd_sf"/>
</dbReference>
<sequence length="78" mass="8756">MLGIIKGEKTLAEASRAADLSPSEIEHWVDNGKRGVETALGATPLDMKEQYDGRSRICRKQPARRMLELRTRKKCSPC</sequence>
<dbReference type="InterPro" id="IPR010921">
    <property type="entry name" value="Trp_repressor/repl_initiator"/>
</dbReference>
<dbReference type="EMBL" id="UGVE01000001">
    <property type="protein sequence ID" value="SUD96653.1"/>
    <property type="molecule type" value="Genomic_DNA"/>
</dbReference>
<dbReference type="AlphaFoldDB" id="A0AAJ5D478"/>
<reference evidence="1 2" key="1">
    <citation type="submission" date="2018-06" db="EMBL/GenBank/DDBJ databases">
        <authorList>
            <consortium name="Pathogen Informatics"/>
            <person name="Doyle S."/>
        </authorList>
    </citation>
    <scope>NUCLEOTIDE SEQUENCE [LARGE SCALE GENOMIC DNA]</scope>
    <source>
        <strain evidence="1 2">NCTC10894</strain>
    </source>
</reference>
<evidence type="ECO:0000313" key="2">
    <source>
        <dbReference type="Proteomes" id="UP000255008"/>
    </source>
</evidence>
<dbReference type="Gene3D" id="1.10.10.10">
    <property type="entry name" value="Winged helix-like DNA-binding domain superfamily/Winged helix DNA-binding domain"/>
    <property type="match status" value="1"/>
</dbReference>
<dbReference type="GO" id="GO:0043565">
    <property type="term" value="F:sequence-specific DNA binding"/>
    <property type="evidence" value="ECO:0007669"/>
    <property type="project" value="InterPro"/>
</dbReference>
<evidence type="ECO:0008006" key="3">
    <source>
        <dbReference type="Google" id="ProtNLM"/>
    </source>
</evidence>
<name>A0AAJ5D478_9RALS</name>
<organism evidence="1 2">
    <name type="scientific">Ralstonia mannitolilytica</name>
    <dbReference type="NCBI Taxonomy" id="105219"/>
    <lineage>
        <taxon>Bacteria</taxon>
        <taxon>Pseudomonadati</taxon>
        <taxon>Pseudomonadota</taxon>
        <taxon>Betaproteobacteria</taxon>
        <taxon>Burkholderiales</taxon>
        <taxon>Burkholderiaceae</taxon>
        <taxon>Ralstonia</taxon>
    </lineage>
</organism>
<comment type="caution">
    <text evidence="1">The sequence shown here is derived from an EMBL/GenBank/DDBJ whole genome shotgun (WGS) entry which is preliminary data.</text>
</comment>
<gene>
    <name evidence="1" type="ORF">NCTC10894_00992</name>
</gene>